<accession>A0ABP8HGD3</accession>
<name>A0ABP8HGD3_9BACT</name>
<dbReference type="Proteomes" id="UP001501725">
    <property type="component" value="Unassembled WGS sequence"/>
</dbReference>
<gene>
    <name evidence="1" type="ORF">GCM10023184_35750</name>
</gene>
<keyword evidence="2" id="KW-1185">Reference proteome</keyword>
<dbReference type="EMBL" id="BAABGY010000011">
    <property type="protein sequence ID" value="GAA4338955.1"/>
    <property type="molecule type" value="Genomic_DNA"/>
</dbReference>
<organism evidence="1 2">
    <name type="scientific">Flaviaesturariibacter amylovorans</name>
    <dbReference type="NCBI Taxonomy" id="1084520"/>
    <lineage>
        <taxon>Bacteria</taxon>
        <taxon>Pseudomonadati</taxon>
        <taxon>Bacteroidota</taxon>
        <taxon>Chitinophagia</taxon>
        <taxon>Chitinophagales</taxon>
        <taxon>Chitinophagaceae</taxon>
        <taxon>Flaviaestuariibacter</taxon>
    </lineage>
</organism>
<dbReference type="RefSeq" id="WP_345257183.1">
    <property type="nucleotide sequence ID" value="NZ_BAABGY010000011.1"/>
</dbReference>
<evidence type="ECO:0000313" key="1">
    <source>
        <dbReference type="EMBL" id="GAA4338955.1"/>
    </source>
</evidence>
<evidence type="ECO:0000313" key="2">
    <source>
        <dbReference type="Proteomes" id="UP001501725"/>
    </source>
</evidence>
<evidence type="ECO:0008006" key="3">
    <source>
        <dbReference type="Google" id="ProtNLM"/>
    </source>
</evidence>
<dbReference type="PROSITE" id="PS51257">
    <property type="entry name" value="PROKAR_LIPOPROTEIN"/>
    <property type="match status" value="1"/>
</dbReference>
<protein>
    <recommendedName>
        <fullName evidence="3">DUF4878 domain-containing protein</fullName>
    </recommendedName>
</protein>
<sequence>MNRIFYVLALALVGAGLASCNSEKAPKAVATEFVEQLYGLNWTEAAALSDPAAQGLIDKSRDELSQRTALEQEKAHRKSASVATLFDVASLTEETAGDISTVKNGTLRLPLRKVDGQWKVVPDAELVDALVNHPYYLDLVQQSWQQLQAEYDKRTIIARDLVTSRLNSGDQSAEVKALATAVQECAAAKAGTAAERTDYLARQRKLEALLDKGLQPTLTAASDLSLNYIVQLTNAQDRIRELGKTYTDAARKARSRDYPPTP</sequence>
<reference evidence="2" key="1">
    <citation type="journal article" date="2019" name="Int. J. Syst. Evol. Microbiol.">
        <title>The Global Catalogue of Microorganisms (GCM) 10K type strain sequencing project: providing services to taxonomists for standard genome sequencing and annotation.</title>
        <authorList>
            <consortium name="The Broad Institute Genomics Platform"/>
            <consortium name="The Broad Institute Genome Sequencing Center for Infectious Disease"/>
            <person name="Wu L."/>
            <person name="Ma J."/>
        </authorList>
    </citation>
    <scope>NUCLEOTIDE SEQUENCE [LARGE SCALE GENOMIC DNA]</scope>
    <source>
        <strain evidence="2">JCM 17919</strain>
    </source>
</reference>
<comment type="caution">
    <text evidence="1">The sequence shown here is derived from an EMBL/GenBank/DDBJ whole genome shotgun (WGS) entry which is preliminary data.</text>
</comment>
<proteinExistence type="predicted"/>